<dbReference type="EMBL" id="KK365130">
    <property type="protein sequence ID" value="KCZ82352.1"/>
    <property type="molecule type" value="Genomic_DNA"/>
</dbReference>
<dbReference type="OrthoDB" id="10309894at2759"/>
<evidence type="ECO:0000313" key="2">
    <source>
        <dbReference type="Proteomes" id="UP000030655"/>
    </source>
</evidence>
<organism evidence="1 2">
    <name type="scientific">Anncaliia algerae PRA339</name>
    <dbReference type="NCBI Taxonomy" id="1288291"/>
    <lineage>
        <taxon>Eukaryota</taxon>
        <taxon>Fungi</taxon>
        <taxon>Fungi incertae sedis</taxon>
        <taxon>Microsporidia</taxon>
        <taxon>Tubulinosematoidea</taxon>
        <taxon>Tubulinosematidae</taxon>
        <taxon>Anncaliia</taxon>
    </lineage>
</organism>
<evidence type="ECO:0000313" key="1">
    <source>
        <dbReference type="EMBL" id="KCZ82352.1"/>
    </source>
</evidence>
<dbReference type="HOGENOM" id="CLU_103197_0_0_1"/>
<gene>
    <name evidence="1" type="ORF">H312_00010</name>
</gene>
<dbReference type="AlphaFoldDB" id="A0A059F5G8"/>
<sequence>MINEQILSLGFMFILKTKASNTYNTSEYEELYTINWQEKIDNPRPCQSRTDNFRTFTTIPDETYISRHNQESEQILLDSFANDDYIDAQTRGSTLNCDTKQLLDGKNPTFCTLCLNIYMCEHIKERVDIVQGKKNSNSNKNSVNEFNVTDILDKNTKDVEKLFPYQFINKPEENHRNTEQVRQTINP</sequence>
<dbReference type="Proteomes" id="UP000030655">
    <property type="component" value="Unassembled WGS sequence"/>
</dbReference>
<accession>A0A059F5G8</accession>
<protein>
    <submittedName>
        <fullName evidence="1">Uncharacterized protein</fullName>
    </submittedName>
</protein>
<proteinExistence type="predicted"/>
<name>A0A059F5G8_9MICR</name>
<dbReference type="VEuPathDB" id="MicrosporidiaDB:H312_00010"/>
<reference evidence="1 2" key="2">
    <citation type="submission" date="2014-03" db="EMBL/GenBank/DDBJ databases">
        <title>The Genome Sequence of Anncaliia algerae insect isolate PRA339.</title>
        <authorList>
            <consortium name="The Broad Institute Genome Sequencing Platform"/>
            <consortium name="The Broad Institute Genome Sequencing Center for Infectious Disease"/>
            <person name="Cuomo C."/>
            <person name="Becnel J."/>
            <person name="Sanscrainte N."/>
            <person name="Walker B."/>
            <person name="Young S.K."/>
            <person name="Zeng Q."/>
            <person name="Gargeya S."/>
            <person name="Fitzgerald M."/>
            <person name="Haas B."/>
            <person name="Abouelleil A."/>
            <person name="Alvarado L."/>
            <person name="Arachchi H.M."/>
            <person name="Berlin A.M."/>
            <person name="Chapman S.B."/>
            <person name="Dewar J."/>
            <person name="Goldberg J."/>
            <person name="Griggs A."/>
            <person name="Gujja S."/>
            <person name="Hansen M."/>
            <person name="Howarth C."/>
            <person name="Imamovic A."/>
            <person name="Larimer J."/>
            <person name="McCowan C."/>
            <person name="Murphy C."/>
            <person name="Neiman D."/>
            <person name="Pearson M."/>
            <person name="Priest M."/>
            <person name="Roberts A."/>
            <person name="Saif S."/>
            <person name="Shea T."/>
            <person name="Sisk P."/>
            <person name="Sykes S."/>
            <person name="Wortman J."/>
            <person name="Nusbaum C."/>
            <person name="Birren B."/>
        </authorList>
    </citation>
    <scope>NUCLEOTIDE SEQUENCE [LARGE SCALE GENOMIC DNA]</scope>
    <source>
        <strain evidence="1 2">PRA339</strain>
    </source>
</reference>
<keyword evidence="2" id="KW-1185">Reference proteome</keyword>
<reference evidence="2" key="1">
    <citation type="submission" date="2013-02" db="EMBL/GenBank/DDBJ databases">
        <authorList>
            <consortium name="The Broad Institute Genome Sequencing Platform"/>
            <person name="Cuomo C."/>
            <person name="Becnel J."/>
            <person name="Sanscrainte N."/>
            <person name="Walker B."/>
            <person name="Young S.K."/>
            <person name="Zeng Q."/>
            <person name="Gargeya S."/>
            <person name="Fitzgerald M."/>
            <person name="Haas B."/>
            <person name="Abouelleil A."/>
            <person name="Alvarado L."/>
            <person name="Arachchi H.M."/>
            <person name="Berlin A.M."/>
            <person name="Chapman S.B."/>
            <person name="Dewar J."/>
            <person name="Goldberg J."/>
            <person name="Griggs A."/>
            <person name="Gujja S."/>
            <person name="Hansen M."/>
            <person name="Howarth C."/>
            <person name="Imamovic A."/>
            <person name="Larimer J."/>
            <person name="McCowan C."/>
            <person name="Murphy C."/>
            <person name="Neiman D."/>
            <person name="Pearson M."/>
            <person name="Priest M."/>
            <person name="Roberts A."/>
            <person name="Saif S."/>
            <person name="Shea T."/>
            <person name="Sisk P."/>
            <person name="Sykes S."/>
            <person name="Wortman J."/>
            <person name="Nusbaum C."/>
            <person name="Birren B."/>
        </authorList>
    </citation>
    <scope>NUCLEOTIDE SEQUENCE [LARGE SCALE GENOMIC DNA]</scope>
    <source>
        <strain evidence="2">PRA339</strain>
    </source>
</reference>